<proteinExistence type="predicted"/>
<reference evidence="1" key="1">
    <citation type="journal article" date="2014" name="Front. Microbiol.">
        <title>High frequency of phylogenetically diverse reductive dehalogenase-homologous genes in deep subseafloor sedimentary metagenomes.</title>
        <authorList>
            <person name="Kawai M."/>
            <person name="Futagami T."/>
            <person name="Toyoda A."/>
            <person name="Takaki Y."/>
            <person name="Nishi S."/>
            <person name="Hori S."/>
            <person name="Arai W."/>
            <person name="Tsubouchi T."/>
            <person name="Morono Y."/>
            <person name="Uchiyama I."/>
            <person name="Ito T."/>
            <person name="Fujiyama A."/>
            <person name="Inagaki F."/>
            <person name="Takami H."/>
        </authorList>
    </citation>
    <scope>NUCLEOTIDE SEQUENCE</scope>
    <source>
        <strain evidence="1">Expedition CK06-06</strain>
    </source>
</reference>
<dbReference type="AlphaFoldDB" id="X1B179"/>
<accession>X1B179</accession>
<gene>
    <name evidence="1" type="ORF">S01H4_25116</name>
</gene>
<comment type="caution">
    <text evidence="1">The sequence shown here is derived from an EMBL/GenBank/DDBJ whole genome shotgun (WGS) entry which is preliminary data.</text>
</comment>
<protein>
    <submittedName>
        <fullName evidence="1">Uncharacterized protein</fullName>
    </submittedName>
</protein>
<evidence type="ECO:0000313" key="1">
    <source>
        <dbReference type="EMBL" id="GAG89464.1"/>
    </source>
</evidence>
<feature type="non-terminal residue" evidence="1">
    <location>
        <position position="1"/>
    </location>
</feature>
<organism evidence="1">
    <name type="scientific">marine sediment metagenome</name>
    <dbReference type="NCBI Taxonomy" id="412755"/>
    <lineage>
        <taxon>unclassified sequences</taxon>
        <taxon>metagenomes</taxon>
        <taxon>ecological metagenomes</taxon>
    </lineage>
</organism>
<name>X1B179_9ZZZZ</name>
<sequence length="30" mass="3599">KTHYVFYAYNRCKAGLKCIKPDRVKARQKL</sequence>
<dbReference type="EMBL" id="BART01011906">
    <property type="protein sequence ID" value="GAG89464.1"/>
    <property type="molecule type" value="Genomic_DNA"/>
</dbReference>